<comment type="similarity">
    <text evidence="1 2">Belongs to the UPF0102 family.</text>
</comment>
<protein>
    <recommendedName>
        <fullName evidence="2">UPF0102 protein ASU35_07420</fullName>
    </recommendedName>
</protein>
<accession>A0A0V8QHC2</accession>
<dbReference type="PANTHER" id="PTHR34039">
    <property type="entry name" value="UPF0102 PROTEIN YRAN"/>
    <property type="match status" value="1"/>
</dbReference>
<dbReference type="EMBL" id="LNAM01000068">
    <property type="protein sequence ID" value="KSV59959.1"/>
    <property type="molecule type" value="Genomic_DNA"/>
</dbReference>
<sequence>MNTRKIGKEKEESALCYLSEHGYKILEQNFYTRYGEIDLIGKEDSYLVFIEVKYRSTSKNGVPEAAVTLQKQRKIIRAARYYLYKKGLPEDTPVRFDVLSVLGKEYRLIKNAFEIGG</sequence>
<organism evidence="3 4">
    <name type="scientific">Acetivibrio ethanolgignens</name>
    <dbReference type="NCBI Taxonomy" id="290052"/>
    <lineage>
        <taxon>Bacteria</taxon>
        <taxon>Bacillati</taxon>
        <taxon>Bacillota</taxon>
        <taxon>Clostridia</taxon>
        <taxon>Eubacteriales</taxon>
        <taxon>Oscillospiraceae</taxon>
        <taxon>Acetivibrio</taxon>
    </lineage>
</organism>
<dbReference type="STRING" id="290052.ASU35_07420"/>
<dbReference type="AlphaFoldDB" id="A0A0V8QHC2"/>
<dbReference type="NCBIfam" id="TIGR00252">
    <property type="entry name" value="YraN family protein"/>
    <property type="match status" value="1"/>
</dbReference>
<dbReference type="NCBIfam" id="NF009150">
    <property type="entry name" value="PRK12497.1-3"/>
    <property type="match status" value="1"/>
</dbReference>
<comment type="caution">
    <text evidence="3">The sequence shown here is derived from an EMBL/GenBank/DDBJ whole genome shotgun (WGS) entry which is preliminary data.</text>
</comment>
<evidence type="ECO:0000313" key="4">
    <source>
        <dbReference type="Proteomes" id="UP000054874"/>
    </source>
</evidence>
<dbReference type="GO" id="GO:0003676">
    <property type="term" value="F:nucleic acid binding"/>
    <property type="evidence" value="ECO:0007669"/>
    <property type="project" value="InterPro"/>
</dbReference>
<proteinExistence type="inferred from homology"/>
<dbReference type="InterPro" id="IPR003509">
    <property type="entry name" value="UPF0102_YraN-like"/>
</dbReference>
<dbReference type="HAMAP" id="MF_00048">
    <property type="entry name" value="UPF0102"/>
    <property type="match status" value="1"/>
</dbReference>
<dbReference type="InterPro" id="IPR011335">
    <property type="entry name" value="Restrct_endonuc-II-like"/>
</dbReference>
<dbReference type="RefSeq" id="WP_058351851.1">
    <property type="nucleotide sequence ID" value="NZ_CABMMD010000068.1"/>
</dbReference>
<evidence type="ECO:0000313" key="3">
    <source>
        <dbReference type="EMBL" id="KSV59959.1"/>
    </source>
</evidence>
<dbReference type="CDD" id="cd20736">
    <property type="entry name" value="PoNe_Nuclease"/>
    <property type="match status" value="1"/>
</dbReference>
<name>A0A0V8QHC2_9FIRM</name>
<dbReference type="PANTHER" id="PTHR34039:SF1">
    <property type="entry name" value="UPF0102 PROTEIN YRAN"/>
    <property type="match status" value="1"/>
</dbReference>
<dbReference type="InterPro" id="IPR011856">
    <property type="entry name" value="tRNA_endonuc-like_dom_sf"/>
</dbReference>
<evidence type="ECO:0000256" key="2">
    <source>
        <dbReference type="HAMAP-Rule" id="MF_00048"/>
    </source>
</evidence>
<dbReference type="SUPFAM" id="SSF52980">
    <property type="entry name" value="Restriction endonuclease-like"/>
    <property type="match status" value="1"/>
</dbReference>
<reference evidence="3 4" key="1">
    <citation type="submission" date="2015-11" db="EMBL/GenBank/DDBJ databases">
        <title>Butyribacter intestini gen. nov., sp. nov., a butyric acid-producing bacterium of the family Lachnospiraceae isolated from the human faeces.</title>
        <authorList>
            <person name="Zou Y."/>
            <person name="Xue W."/>
            <person name="Luo G."/>
            <person name="Lv M."/>
        </authorList>
    </citation>
    <scope>NUCLEOTIDE SEQUENCE [LARGE SCALE GENOMIC DNA]</scope>
    <source>
        <strain evidence="3 4">ACET-33324</strain>
    </source>
</reference>
<gene>
    <name evidence="3" type="ORF">ASU35_07420</name>
</gene>
<evidence type="ECO:0000256" key="1">
    <source>
        <dbReference type="ARBA" id="ARBA00006738"/>
    </source>
</evidence>
<dbReference type="OrthoDB" id="9802516at2"/>
<keyword evidence="4" id="KW-1185">Reference proteome</keyword>
<dbReference type="Pfam" id="PF02021">
    <property type="entry name" value="UPF0102"/>
    <property type="match status" value="1"/>
</dbReference>
<dbReference type="Proteomes" id="UP000054874">
    <property type="component" value="Unassembled WGS sequence"/>
</dbReference>
<dbReference type="Gene3D" id="3.40.1350.10">
    <property type="match status" value="1"/>
</dbReference>